<reference evidence="2" key="1">
    <citation type="journal article" date="2022" name="IScience">
        <title>Evolution of zygomycete secretomes and the origins of terrestrial fungal ecologies.</title>
        <authorList>
            <person name="Chang Y."/>
            <person name="Wang Y."/>
            <person name="Mondo S."/>
            <person name="Ahrendt S."/>
            <person name="Andreopoulos W."/>
            <person name="Barry K."/>
            <person name="Beard J."/>
            <person name="Benny G.L."/>
            <person name="Blankenship S."/>
            <person name="Bonito G."/>
            <person name="Cuomo C."/>
            <person name="Desiro A."/>
            <person name="Gervers K.A."/>
            <person name="Hundley H."/>
            <person name="Kuo A."/>
            <person name="LaButti K."/>
            <person name="Lang B.F."/>
            <person name="Lipzen A."/>
            <person name="O'Donnell K."/>
            <person name="Pangilinan J."/>
            <person name="Reynolds N."/>
            <person name="Sandor L."/>
            <person name="Smith M.E."/>
            <person name="Tsang A."/>
            <person name="Grigoriev I.V."/>
            <person name="Stajich J.E."/>
            <person name="Spatafora J.W."/>
        </authorList>
    </citation>
    <scope>NUCLEOTIDE SEQUENCE</scope>
    <source>
        <strain evidence="2">RSA 2281</strain>
    </source>
</reference>
<dbReference type="AlphaFoldDB" id="A0AAD5K715"/>
<reference evidence="2" key="2">
    <citation type="submission" date="2023-02" db="EMBL/GenBank/DDBJ databases">
        <authorList>
            <consortium name="DOE Joint Genome Institute"/>
            <person name="Mondo S.J."/>
            <person name="Chang Y."/>
            <person name="Wang Y."/>
            <person name="Ahrendt S."/>
            <person name="Andreopoulos W."/>
            <person name="Barry K."/>
            <person name="Beard J."/>
            <person name="Benny G.L."/>
            <person name="Blankenship S."/>
            <person name="Bonito G."/>
            <person name="Cuomo C."/>
            <person name="Desiro A."/>
            <person name="Gervers K.A."/>
            <person name="Hundley H."/>
            <person name="Kuo A."/>
            <person name="LaButti K."/>
            <person name="Lang B.F."/>
            <person name="Lipzen A."/>
            <person name="O'Donnell K."/>
            <person name="Pangilinan J."/>
            <person name="Reynolds N."/>
            <person name="Sandor L."/>
            <person name="Smith M.W."/>
            <person name="Tsang A."/>
            <person name="Grigoriev I.V."/>
            <person name="Stajich J.E."/>
            <person name="Spatafora J.W."/>
        </authorList>
    </citation>
    <scope>NUCLEOTIDE SEQUENCE</scope>
    <source>
        <strain evidence="2">RSA 2281</strain>
    </source>
</reference>
<feature type="transmembrane region" description="Helical" evidence="1">
    <location>
        <begin position="75"/>
        <end position="97"/>
    </location>
</feature>
<sequence>MYSSSWIVITIFTIVYYISWHPIDAATEYQQQQQLHLQQDSFPSIVAGDNDNGSIHITYWVEMFHAFPWLVNTSLLYVTGTISVFLWCSGYVIDYLMDRQEDMAMELAKRRKQPCTFYGATDA</sequence>
<accession>A0AAD5K715</accession>
<organism evidence="2 3">
    <name type="scientific">Phascolomyces articulosus</name>
    <dbReference type="NCBI Taxonomy" id="60185"/>
    <lineage>
        <taxon>Eukaryota</taxon>
        <taxon>Fungi</taxon>
        <taxon>Fungi incertae sedis</taxon>
        <taxon>Mucoromycota</taxon>
        <taxon>Mucoromycotina</taxon>
        <taxon>Mucoromycetes</taxon>
        <taxon>Mucorales</taxon>
        <taxon>Lichtheimiaceae</taxon>
        <taxon>Phascolomyces</taxon>
    </lineage>
</organism>
<evidence type="ECO:0000313" key="3">
    <source>
        <dbReference type="Proteomes" id="UP001209540"/>
    </source>
</evidence>
<evidence type="ECO:0000313" key="2">
    <source>
        <dbReference type="EMBL" id="KAI9272625.1"/>
    </source>
</evidence>
<keyword evidence="1" id="KW-1133">Transmembrane helix</keyword>
<dbReference type="Proteomes" id="UP001209540">
    <property type="component" value="Unassembled WGS sequence"/>
</dbReference>
<evidence type="ECO:0000256" key="1">
    <source>
        <dbReference type="SAM" id="Phobius"/>
    </source>
</evidence>
<dbReference type="EMBL" id="JAIXMP010000005">
    <property type="protein sequence ID" value="KAI9272625.1"/>
    <property type="molecule type" value="Genomic_DNA"/>
</dbReference>
<comment type="caution">
    <text evidence="2">The sequence shown here is derived from an EMBL/GenBank/DDBJ whole genome shotgun (WGS) entry which is preliminary data.</text>
</comment>
<proteinExistence type="predicted"/>
<protein>
    <submittedName>
        <fullName evidence="2">Uncharacterized protein</fullName>
    </submittedName>
</protein>
<name>A0AAD5K715_9FUNG</name>
<keyword evidence="1" id="KW-0812">Transmembrane</keyword>
<keyword evidence="3" id="KW-1185">Reference proteome</keyword>
<gene>
    <name evidence="2" type="ORF">BDA99DRAFT_556236</name>
</gene>
<keyword evidence="1" id="KW-0472">Membrane</keyword>